<name>A0A5D3DQS4_CUCMM</name>
<proteinExistence type="predicted"/>
<dbReference type="GO" id="GO:0008233">
    <property type="term" value="F:peptidase activity"/>
    <property type="evidence" value="ECO:0007669"/>
    <property type="project" value="UniProtKB-KW"/>
</dbReference>
<reference evidence="3 4" key="1">
    <citation type="submission" date="2019-08" db="EMBL/GenBank/DDBJ databases">
        <title>Draft genome sequences of two oriental melons (Cucumis melo L. var makuwa).</title>
        <authorList>
            <person name="Kwon S.-Y."/>
        </authorList>
    </citation>
    <scope>NUCLEOTIDE SEQUENCE [LARGE SCALE GENOMIC DNA]</scope>
    <source>
        <strain evidence="4">cv. Chang Bougi</strain>
        <strain evidence="3">cv. SW 3</strain>
        <tissue evidence="2">Leaf</tissue>
    </source>
</reference>
<evidence type="ECO:0000313" key="4">
    <source>
        <dbReference type="Proteomes" id="UP000321947"/>
    </source>
</evidence>
<evidence type="ECO:0000313" key="3">
    <source>
        <dbReference type="Proteomes" id="UP000321393"/>
    </source>
</evidence>
<keyword evidence="2" id="KW-0378">Hydrolase</keyword>
<dbReference type="OrthoDB" id="1936908at2759"/>
<gene>
    <name evidence="2" type="ORF">E5676_scaffold1567G00410</name>
    <name evidence="1" type="ORF">E6C27_scaffold38G002610</name>
</gene>
<dbReference type="EMBL" id="SSTD01003575">
    <property type="protein sequence ID" value="TYK26027.1"/>
    <property type="molecule type" value="Genomic_DNA"/>
</dbReference>
<protein>
    <submittedName>
        <fullName evidence="2">Gag protease polyprotein</fullName>
    </submittedName>
</protein>
<accession>A0A5D3DQS4</accession>
<dbReference type="Proteomes" id="UP000321947">
    <property type="component" value="Unassembled WGS sequence"/>
</dbReference>
<sequence>MSKTGSYLSFLEGIRDLTFKFSGPRVSSFGDSSLYSVDSLSVDSIKRHNQVSGKGFLTTGPQIEARNVTPMLGCFVHSSYVNRLCCTLELIVDGLKSLKVRLTYDVSLCFVSLWLKRSLPLVRRGARRDGRGGRGREAGRVQPEVQPVAQATDPAAPVVPDQLSTEAKHLRDFRKYNPTTFDGSLEDPTKAQLWLSFLETIFLYMKCPEDQKVQYAVFMLTDRGTACLRDAKRQEFLNLEQGHMTVEQYDAQFDMLSRFALEMIATEAAKADNGSQVYRRGLTRPRLQVEVRPQDRKGRLSNSLFQCHNGTSDQVVSFAVSSRSLLRQGKLPEGNRCVPLVGSTIWAVVYSGPGFASSVGKRGIQLIDAR</sequence>
<evidence type="ECO:0000313" key="2">
    <source>
        <dbReference type="EMBL" id="TYK26027.1"/>
    </source>
</evidence>
<evidence type="ECO:0000313" key="1">
    <source>
        <dbReference type="EMBL" id="KAA0067179.1"/>
    </source>
</evidence>
<dbReference type="EMBL" id="SSTE01000699">
    <property type="protein sequence ID" value="KAA0067179.1"/>
    <property type="molecule type" value="Genomic_DNA"/>
</dbReference>
<organism evidence="2 4">
    <name type="scientific">Cucumis melo var. makuwa</name>
    <name type="common">Oriental melon</name>
    <dbReference type="NCBI Taxonomy" id="1194695"/>
    <lineage>
        <taxon>Eukaryota</taxon>
        <taxon>Viridiplantae</taxon>
        <taxon>Streptophyta</taxon>
        <taxon>Embryophyta</taxon>
        <taxon>Tracheophyta</taxon>
        <taxon>Spermatophyta</taxon>
        <taxon>Magnoliopsida</taxon>
        <taxon>eudicotyledons</taxon>
        <taxon>Gunneridae</taxon>
        <taxon>Pentapetalae</taxon>
        <taxon>rosids</taxon>
        <taxon>fabids</taxon>
        <taxon>Cucurbitales</taxon>
        <taxon>Cucurbitaceae</taxon>
        <taxon>Benincaseae</taxon>
        <taxon>Cucumis</taxon>
    </lineage>
</organism>
<dbReference type="GO" id="GO:0006508">
    <property type="term" value="P:proteolysis"/>
    <property type="evidence" value="ECO:0007669"/>
    <property type="project" value="UniProtKB-KW"/>
</dbReference>
<dbReference type="Proteomes" id="UP000321393">
    <property type="component" value="Unassembled WGS sequence"/>
</dbReference>
<comment type="caution">
    <text evidence="2">The sequence shown here is derived from an EMBL/GenBank/DDBJ whole genome shotgun (WGS) entry which is preliminary data.</text>
</comment>
<keyword evidence="2" id="KW-0645">Protease</keyword>
<dbReference type="AlphaFoldDB" id="A0A5D3DQS4"/>